<evidence type="ECO:0000256" key="1">
    <source>
        <dbReference type="SAM" id="SignalP"/>
    </source>
</evidence>
<proteinExistence type="predicted"/>
<keyword evidence="3" id="KW-1185">Reference proteome</keyword>
<dbReference type="OrthoDB" id="1426087at2"/>
<accession>A0A3M0FVF1</accession>
<reference evidence="2 3" key="1">
    <citation type="submission" date="2018-10" db="EMBL/GenBank/DDBJ databases">
        <title>Dokdonia luteus sp. nov., isolated from sea water.</title>
        <authorList>
            <person name="Zhou L.Y."/>
            <person name="Du Z.J."/>
        </authorList>
    </citation>
    <scope>NUCLEOTIDE SEQUENCE [LARGE SCALE GENOMIC DNA]</scope>
    <source>
        <strain evidence="2 3">SH27</strain>
    </source>
</reference>
<protein>
    <recommendedName>
        <fullName evidence="4">DUF3857 domain-containing protein</fullName>
    </recommendedName>
</protein>
<dbReference type="EMBL" id="REFV01000015">
    <property type="protein sequence ID" value="RMB56651.1"/>
    <property type="molecule type" value="Genomic_DNA"/>
</dbReference>
<gene>
    <name evidence="2" type="ORF">EAX61_13680</name>
</gene>
<evidence type="ECO:0008006" key="4">
    <source>
        <dbReference type="Google" id="ProtNLM"/>
    </source>
</evidence>
<organism evidence="2 3">
    <name type="scientific">Dokdonia sinensis</name>
    <dbReference type="NCBI Taxonomy" id="2479847"/>
    <lineage>
        <taxon>Bacteria</taxon>
        <taxon>Pseudomonadati</taxon>
        <taxon>Bacteroidota</taxon>
        <taxon>Flavobacteriia</taxon>
        <taxon>Flavobacteriales</taxon>
        <taxon>Flavobacteriaceae</taxon>
        <taxon>Dokdonia</taxon>
    </lineage>
</organism>
<evidence type="ECO:0000313" key="3">
    <source>
        <dbReference type="Proteomes" id="UP000281985"/>
    </source>
</evidence>
<dbReference type="AlphaFoldDB" id="A0A3M0FVF1"/>
<evidence type="ECO:0000313" key="2">
    <source>
        <dbReference type="EMBL" id="RMB56651.1"/>
    </source>
</evidence>
<feature type="chain" id="PRO_5018175789" description="DUF3857 domain-containing protein" evidence="1">
    <location>
        <begin position="20"/>
        <end position="209"/>
    </location>
</feature>
<name>A0A3M0FVF1_9FLAO</name>
<dbReference type="RefSeq" id="WP_121918272.1">
    <property type="nucleotide sequence ID" value="NZ_REFV01000015.1"/>
</dbReference>
<sequence length="209" mass="23955">MKKLALLVLGILLQTTAISQVYQTKDGLTVTLKKVKNVRDKGDLKSNVKITDQDVDKIVVKCYIESNDNESVDVNSFALVDQEHKLRYRMVDFLDYRGFTSFGSENKIARKMLKEPVEIQSPYGDRIGAVYNPEVKDTFLDFEMGDYENVETKVNLGSKRNPHCSSIYYSPTKLNEFTAEFFYAVSREKTASSYDLYYKGEKLFEVGMP</sequence>
<comment type="caution">
    <text evidence="2">The sequence shown here is derived from an EMBL/GenBank/DDBJ whole genome shotgun (WGS) entry which is preliminary data.</text>
</comment>
<dbReference type="Proteomes" id="UP000281985">
    <property type="component" value="Unassembled WGS sequence"/>
</dbReference>
<keyword evidence="1" id="KW-0732">Signal</keyword>
<feature type="signal peptide" evidence="1">
    <location>
        <begin position="1"/>
        <end position="19"/>
    </location>
</feature>